<proteinExistence type="predicted"/>
<dbReference type="EMBL" id="CADEPM010000004">
    <property type="protein sequence ID" value="CAB3404792.1"/>
    <property type="molecule type" value="Genomic_DNA"/>
</dbReference>
<gene>
    <name evidence="2" type="ORF">CBOVIS_LOCUS7067</name>
</gene>
<keyword evidence="3" id="KW-1185">Reference proteome</keyword>
<accession>A0A8S1EX57</accession>
<protein>
    <submittedName>
        <fullName evidence="2">Uncharacterized protein</fullName>
    </submittedName>
</protein>
<keyword evidence="1" id="KW-0732">Signal</keyword>
<reference evidence="2 3" key="1">
    <citation type="submission" date="2020-04" db="EMBL/GenBank/DDBJ databases">
        <authorList>
            <person name="Laetsch R D."/>
            <person name="Stevens L."/>
            <person name="Kumar S."/>
            <person name="Blaxter L. M."/>
        </authorList>
    </citation>
    <scope>NUCLEOTIDE SEQUENCE [LARGE SCALE GENOMIC DNA]</scope>
</reference>
<evidence type="ECO:0000313" key="3">
    <source>
        <dbReference type="Proteomes" id="UP000494206"/>
    </source>
</evidence>
<comment type="caution">
    <text evidence="2">The sequence shown here is derived from an EMBL/GenBank/DDBJ whole genome shotgun (WGS) entry which is preliminary data.</text>
</comment>
<dbReference type="AlphaFoldDB" id="A0A8S1EX57"/>
<organism evidence="2 3">
    <name type="scientific">Caenorhabditis bovis</name>
    <dbReference type="NCBI Taxonomy" id="2654633"/>
    <lineage>
        <taxon>Eukaryota</taxon>
        <taxon>Metazoa</taxon>
        <taxon>Ecdysozoa</taxon>
        <taxon>Nematoda</taxon>
        <taxon>Chromadorea</taxon>
        <taxon>Rhabditida</taxon>
        <taxon>Rhabditina</taxon>
        <taxon>Rhabditomorpha</taxon>
        <taxon>Rhabditoidea</taxon>
        <taxon>Rhabditidae</taxon>
        <taxon>Peloderinae</taxon>
        <taxon>Caenorhabditis</taxon>
    </lineage>
</organism>
<name>A0A8S1EX57_9PELO</name>
<feature type="chain" id="PRO_5035722725" evidence="1">
    <location>
        <begin position="21"/>
        <end position="119"/>
    </location>
</feature>
<feature type="signal peptide" evidence="1">
    <location>
        <begin position="1"/>
        <end position="20"/>
    </location>
</feature>
<evidence type="ECO:0000256" key="1">
    <source>
        <dbReference type="SAM" id="SignalP"/>
    </source>
</evidence>
<sequence>MNLPLFCTVFAFLFIASVYSEAIFQIDHVMVDAKIKRSPQSNKLIVNVPKTSTRMVLKFPKVTKFAVEGKSHLSVFKPPKTDPSDVVIFEAITAINKTVSLHVRNLETKQLVHVLVHPI</sequence>
<evidence type="ECO:0000313" key="2">
    <source>
        <dbReference type="EMBL" id="CAB3404792.1"/>
    </source>
</evidence>
<dbReference type="Proteomes" id="UP000494206">
    <property type="component" value="Unassembled WGS sequence"/>
</dbReference>